<dbReference type="EMBL" id="CP036532">
    <property type="protein sequence ID" value="QBK32134.1"/>
    <property type="molecule type" value="Genomic_DNA"/>
</dbReference>
<dbReference type="OrthoDB" id="5150111at2"/>
<dbReference type="RefSeq" id="WP_131617778.1">
    <property type="nucleotide sequence ID" value="NZ_CP036532.1"/>
</dbReference>
<protein>
    <submittedName>
        <fullName evidence="1">Uncharacterized protein</fullName>
    </submittedName>
</protein>
<dbReference type="AlphaFoldDB" id="A0A4P6V5M2"/>
<reference evidence="1 2" key="1">
    <citation type="journal article" date="2017" name="Int. J. Syst. Evol. Microbiol.">
        <title>Roseitalea porphyridii gen. nov., sp. nov., isolated from a red alga, and reclassification of Hoeflea suaedae Chung et al. 2013 as Pseudohoeflea suaedae gen. nov., comb. nov.</title>
        <authorList>
            <person name="Hyeon J.W."/>
            <person name="Jeong S.E."/>
            <person name="Baek K."/>
            <person name="Jeon C.O."/>
        </authorList>
    </citation>
    <scope>NUCLEOTIDE SEQUENCE [LARGE SCALE GENOMIC DNA]</scope>
    <source>
        <strain evidence="1 2">MA7-20</strain>
    </source>
</reference>
<proteinExistence type="predicted"/>
<keyword evidence="2" id="KW-1185">Reference proteome</keyword>
<dbReference type="Proteomes" id="UP000293719">
    <property type="component" value="Chromosome"/>
</dbReference>
<dbReference type="KEGG" id="rpod:E0E05_17015"/>
<accession>A0A4P6V5M2</accession>
<dbReference type="GeneID" id="90769005"/>
<organism evidence="1 2">
    <name type="scientific">Roseitalea porphyridii</name>
    <dbReference type="NCBI Taxonomy" id="1852022"/>
    <lineage>
        <taxon>Bacteria</taxon>
        <taxon>Pseudomonadati</taxon>
        <taxon>Pseudomonadota</taxon>
        <taxon>Alphaproteobacteria</taxon>
        <taxon>Hyphomicrobiales</taxon>
        <taxon>Ahrensiaceae</taxon>
        <taxon>Roseitalea</taxon>
    </lineage>
</organism>
<evidence type="ECO:0000313" key="2">
    <source>
        <dbReference type="Proteomes" id="UP000293719"/>
    </source>
</evidence>
<gene>
    <name evidence="1" type="ORF">E0E05_17015</name>
</gene>
<sequence length="201" mass="22521">MSAGITIPTFTCAMSLTGYKLVQRMGHCWIMEKSSSPLYPLLNEINTAAENGLPFLAVAMTVALPDICASLDSEDGRTNGERYKAWCQNNLPWDRLSFVTPDDLWSMRCGVLHNGRFGDMKHSVARVIFTLPDSGFTFTNSRMNDAYVYSVVDFCRVFTDAVYRWFEANQDDETVVANLPRLMQYREGGLSPYIVGATVLA</sequence>
<evidence type="ECO:0000313" key="1">
    <source>
        <dbReference type="EMBL" id="QBK32134.1"/>
    </source>
</evidence>
<name>A0A4P6V5M2_9HYPH</name>